<organism evidence="3 4">
    <name type="scientific">Actinoplanes italicus</name>
    <dbReference type="NCBI Taxonomy" id="113567"/>
    <lineage>
        <taxon>Bacteria</taxon>
        <taxon>Bacillati</taxon>
        <taxon>Actinomycetota</taxon>
        <taxon>Actinomycetes</taxon>
        <taxon>Micromonosporales</taxon>
        <taxon>Micromonosporaceae</taxon>
        <taxon>Actinoplanes</taxon>
    </lineage>
</organism>
<protein>
    <submittedName>
        <fullName evidence="3">Anti-sigma regulatory factor (Ser/Thr protein kinase)</fullName>
    </submittedName>
</protein>
<dbReference type="PANTHER" id="PTHR35526">
    <property type="entry name" value="ANTI-SIGMA-F FACTOR RSBW-RELATED"/>
    <property type="match status" value="1"/>
</dbReference>
<dbReference type="CDD" id="cd16936">
    <property type="entry name" value="HATPase_RsbW-like"/>
    <property type="match status" value="1"/>
</dbReference>
<dbReference type="InterPro" id="IPR050267">
    <property type="entry name" value="Anti-sigma-factor_SerPK"/>
</dbReference>
<evidence type="ECO:0000313" key="4">
    <source>
        <dbReference type="Proteomes" id="UP000239415"/>
    </source>
</evidence>
<dbReference type="RefSeq" id="WP_239166919.1">
    <property type="nucleotide sequence ID" value="NZ_BOMO01000169.1"/>
</dbReference>
<dbReference type="AlphaFoldDB" id="A0A2T0JPC1"/>
<keyword evidence="3" id="KW-0808">Transferase</keyword>
<proteinExistence type="predicted"/>
<sequence>MSELNLMPEPDGMFYEVADDLRRVRAFVTERALSLGLSEGRVEVLTLAVSELTTNTLQHTSGGGHIRVWAEDGQLVCDVVDKGEDRPFGRAMPSAEAIRGRGLAIVERVCDAVYTTAVPGGTLVRICLNL</sequence>
<evidence type="ECO:0000256" key="1">
    <source>
        <dbReference type="ARBA" id="ARBA00022527"/>
    </source>
</evidence>
<dbReference type="GO" id="GO:0004674">
    <property type="term" value="F:protein serine/threonine kinase activity"/>
    <property type="evidence" value="ECO:0007669"/>
    <property type="project" value="UniProtKB-KW"/>
</dbReference>
<dbReference type="Proteomes" id="UP000239415">
    <property type="component" value="Unassembled WGS sequence"/>
</dbReference>
<evidence type="ECO:0000313" key="3">
    <source>
        <dbReference type="EMBL" id="PRX09486.1"/>
    </source>
</evidence>
<keyword evidence="4" id="KW-1185">Reference proteome</keyword>
<dbReference type="EMBL" id="PVMZ01000036">
    <property type="protein sequence ID" value="PRX09486.1"/>
    <property type="molecule type" value="Genomic_DNA"/>
</dbReference>
<dbReference type="InterPro" id="IPR036890">
    <property type="entry name" value="HATPase_C_sf"/>
</dbReference>
<comment type="caution">
    <text evidence="3">The sequence shown here is derived from an EMBL/GenBank/DDBJ whole genome shotgun (WGS) entry which is preliminary data.</text>
</comment>
<reference evidence="3 4" key="1">
    <citation type="submission" date="2018-03" db="EMBL/GenBank/DDBJ databases">
        <title>Genomic Encyclopedia of Archaeal and Bacterial Type Strains, Phase II (KMG-II): from individual species to whole genera.</title>
        <authorList>
            <person name="Goeker M."/>
        </authorList>
    </citation>
    <scope>NUCLEOTIDE SEQUENCE [LARGE SCALE GENOMIC DNA]</scope>
    <source>
        <strain evidence="3 4">DSM 43146</strain>
    </source>
</reference>
<keyword evidence="3" id="KW-0418">Kinase</keyword>
<accession>A0A2T0JPC1</accession>
<keyword evidence="1" id="KW-0723">Serine/threonine-protein kinase</keyword>
<evidence type="ECO:0000259" key="2">
    <source>
        <dbReference type="Pfam" id="PF13581"/>
    </source>
</evidence>
<dbReference type="Gene3D" id="3.30.565.10">
    <property type="entry name" value="Histidine kinase-like ATPase, C-terminal domain"/>
    <property type="match status" value="1"/>
</dbReference>
<name>A0A2T0JPC1_9ACTN</name>
<dbReference type="SUPFAM" id="SSF55874">
    <property type="entry name" value="ATPase domain of HSP90 chaperone/DNA topoisomerase II/histidine kinase"/>
    <property type="match status" value="1"/>
</dbReference>
<gene>
    <name evidence="3" type="ORF">CLV67_13662</name>
</gene>
<dbReference type="PANTHER" id="PTHR35526:SF3">
    <property type="entry name" value="ANTI-SIGMA-F FACTOR RSBW"/>
    <property type="match status" value="1"/>
</dbReference>
<dbReference type="Pfam" id="PF13581">
    <property type="entry name" value="HATPase_c_2"/>
    <property type="match status" value="1"/>
</dbReference>
<feature type="domain" description="Histidine kinase/HSP90-like ATPase" evidence="2">
    <location>
        <begin position="19"/>
        <end position="127"/>
    </location>
</feature>
<dbReference type="InterPro" id="IPR003594">
    <property type="entry name" value="HATPase_dom"/>
</dbReference>